<dbReference type="InterPro" id="IPR012902">
    <property type="entry name" value="N_methyl_site"/>
</dbReference>
<dbReference type="NCBIfam" id="TIGR02532">
    <property type="entry name" value="IV_pilin_GFxxxE"/>
    <property type="match status" value="1"/>
</dbReference>
<dbReference type="Proteomes" id="UP000672039">
    <property type="component" value="Chromosome"/>
</dbReference>
<dbReference type="Pfam" id="PF07963">
    <property type="entry name" value="N_methyl"/>
    <property type="match status" value="1"/>
</dbReference>
<dbReference type="RefSeq" id="WP_210223207.1">
    <property type="nucleotide sequence ID" value="NZ_CP072801.1"/>
</dbReference>
<evidence type="ECO:0000313" key="2">
    <source>
        <dbReference type="Proteomes" id="UP000672039"/>
    </source>
</evidence>
<accession>A0ABX7WWL4</accession>
<gene>
    <name evidence="1" type="ORF">J9253_02770</name>
</gene>
<dbReference type="EMBL" id="CP072801">
    <property type="protein sequence ID" value="QTR46888.1"/>
    <property type="molecule type" value="Genomic_DNA"/>
</dbReference>
<evidence type="ECO:0000313" key="1">
    <source>
        <dbReference type="EMBL" id="QTR46888.1"/>
    </source>
</evidence>
<sequence>MKQRGFSLIELMISMLLGTVLMAGIISVFAANRQVYRSNDGLSQLQESARITFEMLARDLRQTGAAPCGNADRIANVLKDRGNRPLLNWLGFQGFDPTQDTIPGVTTGTEVGQRVLGSSAILVQSMAGSGFPLDKHLAATATMMIASTATDIAQNDIVLVCDIEQSSLFQVNSLLVAGGETTLTHNEESGSPGNCSQGLGFPTNCTTTQGNPYTYPPNAYIGRFYSSVWYVGNNGRTNEGNRSLYRARMDKGNTVYEEIVAGLSGLLIEYHVPSADAWSDATAITNWQDVDALKLTITLVTADTHLSTNSTGDGRLQRTIPHIVALRNRL</sequence>
<reference evidence="1 2" key="1">
    <citation type="submission" date="2021-04" db="EMBL/GenBank/DDBJ databases">
        <title>Genomics, taxonomy and metabolism of representatives of sulfur bacteria of the genus Thiothrix: Thiothrix fructosivorans QT, Thiothrix unzii A1T and three new species, Thiothrix subterranea sp. nov., Thiothrix litoralis sp. nov. and 'Candidatus Thiothrix anitrata' sp. nov.</title>
        <authorList>
            <person name="Ravin N.V."/>
            <person name="Smolyakov D."/>
            <person name="Rudenko T.S."/>
            <person name="Mardanov A.V."/>
            <person name="Beletsky A.V."/>
            <person name="Markov N.D."/>
            <person name="Fomenkov A.I."/>
            <person name="Roberts R.J."/>
            <person name="Karnachuk O.V."/>
            <person name="Novikov A."/>
            <person name="Grabovich M.Y."/>
        </authorList>
    </citation>
    <scope>NUCLEOTIDE SEQUENCE [LARGE SCALE GENOMIC DNA]</scope>
    <source>
        <strain evidence="1 2">AS</strain>
    </source>
</reference>
<proteinExistence type="predicted"/>
<name>A0ABX7WWL4_9GAMM</name>
<dbReference type="PROSITE" id="PS00409">
    <property type="entry name" value="PROKAR_NTER_METHYL"/>
    <property type="match status" value="1"/>
</dbReference>
<protein>
    <submittedName>
        <fullName evidence="1">Prepilin-type N-terminal cleavage/methylation domain-containing protein</fullName>
    </submittedName>
</protein>
<keyword evidence="2" id="KW-1185">Reference proteome</keyword>
<organism evidence="1 2">
    <name type="scientific">Thiothrix litoralis</name>
    <dbReference type="NCBI Taxonomy" id="2891210"/>
    <lineage>
        <taxon>Bacteria</taxon>
        <taxon>Pseudomonadati</taxon>
        <taxon>Pseudomonadota</taxon>
        <taxon>Gammaproteobacteria</taxon>
        <taxon>Thiotrichales</taxon>
        <taxon>Thiotrichaceae</taxon>
        <taxon>Thiothrix</taxon>
    </lineage>
</organism>